<reference evidence="9" key="1">
    <citation type="submission" date="2021-01" db="UniProtKB">
        <authorList>
            <consortium name="EnsemblPlants"/>
        </authorList>
    </citation>
    <scope>IDENTIFICATION</scope>
</reference>
<dbReference type="PANTHER" id="PTHR12383">
    <property type="entry name" value="PROTEASE FAMILY S26 MITOCHONDRIAL INNER MEMBRANE PROTEASE-RELATED"/>
    <property type="match status" value="1"/>
</dbReference>
<dbReference type="CDD" id="cd06530">
    <property type="entry name" value="S26_SPase_I"/>
    <property type="match status" value="1"/>
</dbReference>
<sequence length="119" mass="13352">PEGPSMLPTINLTGDYLLVEKISSRLGKVRTPQNPRNIVTKRVTAVEGQRVSFVAKPKESDQCETSVVPKGHVWIEGDNIYNSADWRKFGSVPYGPIQGRVFWRIWPPNAFGPLGHRPE</sequence>
<keyword evidence="3" id="KW-0378">Hydrolase</keyword>
<evidence type="ECO:0000256" key="6">
    <source>
        <dbReference type="ARBA" id="ARBA00038445"/>
    </source>
</evidence>
<dbReference type="InterPro" id="IPR000223">
    <property type="entry name" value="Pept_S26A_signal_pept_1"/>
</dbReference>
<dbReference type="Proteomes" id="UP000594263">
    <property type="component" value="Unplaced"/>
</dbReference>
<keyword evidence="4" id="KW-0496">Mitochondrion</keyword>
<proteinExistence type="inferred from homology"/>
<keyword evidence="5" id="KW-0472">Membrane</keyword>
<dbReference type="GO" id="GO:0006465">
    <property type="term" value="P:signal peptide processing"/>
    <property type="evidence" value="ECO:0007669"/>
    <property type="project" value="InterPro"/>
</dbReference>
<dbReference type="InterPro" id="IPR036286">
    <property type="entry name" value="LexA/Signal_pep-like_sf"/>
</dbReference>
<dbReference type="Gene3D" id="2.10.109.10">
    <property type="entry name" value="Umud Fragment, subunit A"/>
    <property type="match status" value="1"/>
</dbReference>
<dbReference type="Pfam" id="PF10502">
    <property type="entry name" value="Peptidase_S26"/>
    <property type="match status" value="1"/>
</dbReference>
<dbReference type="PRINTS" id="PR00727">
    <property type="entry name" value="LEADERPTASE"/>
</dbReference>
<evidence type="ECO:0000313" key="9">
    <source>
        <dbReference type="EnsemblPlants" id="Kaladp0008s0782.1.v1.1"/>
    </source>
</evidence>
<evidence type="ECO:0000259" key="8">
    <source>
        <dbReference type="Pfam" id="PF10502"/>
    </source>
</evidence>
<feature type="active site" evidence="7">
    <location>
        <position position="5"/>
    </location>
</feature>
<dbReference type="Gramene" id="Kaladp0008s0782.1.v1.1">
    <property type="protein sequence ID" value="Kaladp0008s0782.1.v1.1"/>
    <property type="gene ID" value="Kaladp0008s0782.v1.1"/>
</dbReference>
<feature type="domain" description="Peptidase S26" evidence="8">
    <location>
        <begin position="62"/>
        <end position="106"/>
    </location>
</feature>
<dbReference type="EnsemblPlants" id="Kaladp0008s0782.1.v1.1">
    <property type="protein sequence ID" value="Kaladp0008s0782.1.v1.1"/>
    <property type="gene ID" value="Kaladp0008s0782.v1.1"/>
</dbReference>
<evidence type="ECO:0000256" key="5">
    <source>
        <dbReference type="ARBA" id="ARBA00023136"/>
    </source>
</evidence>
<evidence type="ECO:0000256" key="2">
    <source>
        <dbReference type="ARBA" id="ARBA00022792"/>
    </source>
</evidence>
<evidence type="ECO:0000256" key="4">
    <source>
        <dbReference type="ARBA" id="ARBA00023128"/>
    </source>
</evidence>
<organism evidence="9 10">
    <name type="scientific">Kalanchoe fedtschenkoi</name>
    <name type="common">Lavender scallops</name>
    <name type="synonym">South American air plant</name>
    <dbReference type="NCBI Taxonomy" id="63787"/>
    <lineage>
        <taxon>Eukaryota</taxon>
        <taxon>Viridiplantae</taxon>
        <taxon>Streptophyta</taxon>
        <taxon>Embryophyta</taxon>
        <taxon>Tracheophyta</taxon>
        <taxon>Spermatophyta</taxon>
        <taxon>Magnoliopsida</taxon>
        <taxon>eudicotyledons</taxon>
        <taxon>Gunneridae</taxon>
        <taxon>Pentapetalae</taxon>
        <taxon>Saxifragales</taxon>
        <taxon>Crassulaceae</taxon>
        <taxon>Kalanchoe</taxon>
    </lineage>
</organism>
<dbReference type="GO" id="GO:0042720">
    <property type="term" value="C:mitochondrial inner membrane peptidase complex"/>
    <property type="evidence" value="ECO:0007669"/>
    <property type="project" value="TreeGrafter"/>
</dbReference>
<evidence type="ECO:0000256" key="1">
    <source>
        <dbReference type="ARBA" id="ARBA00004273"/>
    </source>
</evidence>
<protein>
    <recommendedName>
        <fullName evidence="8">Peptidase S26 domain-containing protein</fullName>
    </recommendedName>
</protein>
<name>A0A7N0RDJ0_KALFE</name>
<evidence type="ECO:0000256" key="3">
    <source>
        <dbReference type="ARBA" id="ARBA00022801"/>
    </source>
</evidence>
<dbReference type="OMA" id="IFFKVWP"/>
<keyword evidence="10" id="KW-1185">Reference proteome</keyword>
<dbReference type="InterPro" id="IPR019533">
    <property type="entry name" value="Peptidase_S26"/>
</dbReference>
<dbReference type="GO" id="GO:0006627">
    <property type="term" value="P:protein processing involved in protein targeting to mitochondrion"/>
    <property type="evidence" value="ECO:0007669"/>
    <property type="project" value="TreeGrafter"/>
</dbReference>
<keyword evidence="2" id="KW-0999">Mitochondrion inner membrane</keyword>
<dbReference type="SUPFAM" id="SSF51306">
    <property type="entry name" value="LexA/Signal peptidase"/>
    <property type="match status" value="1"/>
</dbReference>
<evidence type="ECO:0000313" key="10">
    <source>
        <dbReference type="Proteomes" id="UP000594263"/>
    </source>
</evidence>
<accession>A0A7N0RDJ0</accession>
<comment type="similarity">
    <text evidence="6">Belongs to the peptidase S26 family. IMP1 subfamily.</text>
</comment>
<dbReference type="AlphaFoldDB" id="A0A7N0RDJ0"/>
<evidence type="ECO:0000256" key="7">
    <source>
        <dbReference type="PIRSR" id="PIRSR600223-1"/>
    </source>
</evidence>
<dbReference type="PANTHER" id="PTHR12383:SF30">
    <property type="entry name" value="MITOCHONDRIAL INNER MEMBRANE PROTEASE SUBUNIT 1-LIKE"/>
    <property type="match status" value="1"/>
</dbReference>
<feature type="active site" evidence="7">
    <location>
        <position position="41"/>
    </location>
</feature>
<comment type="subcellular location">
    <subcellularLocation>
        <location evidence="1">Mitochondrion inner membrane</location>
    </subcellularLocation>
</comment>
<dbReference type="GO" id="GO:0004252">
    <property type="term" value="F:serine-type endopeptidase activity"/>
    <property type="evidence" value="ECO:0007669"/>
    <property type="project" value="InterPro"/>
</dbReference>
<dbReference type="InterPro" id="IPR052064">
    <property type="entry name" value="Mito_IMP1_subunit"/>
</dbReference>